<evidence type="ECO:0000256" key="5">
    <source>
        <dbReference type="ARBA" id="ARBA00022785"/>
    </source>
</evidence>
<dbReference type="GO" id="GO:0008616">
    <property type="term" value="P:tRNA queuosine(34) biosynthetic process"/>
    <property type="evidence" value="ECO:0007669"/>
    <property type="project" value="UniProtKB-UniRule"/>
</dbReference>
<dbReference type="SUPFAM" id="SSF51713">
    <property type="entry name" value="tRNA-guanine transglycosylase"/>
    <property type="match status" value="1"/>
</dbReference>
<feature type="binding site" evidence="7">
    <location>
        <position position="306"/>
    </location>
    <ligand>
        <name>Zn(2+)</name>
        <dbReference type="ChEBI" id="CHEBI:29105"/>
    </ligand>
</feature>
<dbReference type="NCBIfam" id="TIGR00430">
    <property type="entry name" value="Q_tRNA_tgt"/>
    <property type="match status" value="1"/>
</dbReference>
<proteinExistence type="inferred from homology"/>
<feature type="binding site" evidence="7">
    <location>
        <position position="189"/>
    </location>
    <ligand>
        <name>substrate</name>
    </ligand>
</feature>
<evidence type="ECO:0000256" key="4">
    <source>
        <dbReference type="ARBA" id="ARBA00022694"/>
    </source>
</evidence>
<feature type="binding site" evidence="7">
    <location>
        <position position="216"/>
    </location>
    <ligand>
        <name>substrate</name>
    </ligand>
</feature>
<evidence type="ECO:0000256" key="2">
    <source>
        <dbReference type="ARBA" id="ARBA00022676"/>
    </source>
</evidence>
<evidence type="ECO:0000313" key="10">
    <source>
        <dbReference type="Proteomes" id="UP000000483"/>
    </source>
</evidence>
<feature type="binding site" evidence="7">
    <location>
        <begin position="93"/>
        <end position="97"/>
    </location>
    <ligand>
        <name>substrate</name>
    </ligand>
</feature>
<dbReference type="OrthoDB" id="9805417at2"/>
<evidence type="ECO:0000259" key="8">
    <source>
        <dbReference type="Pfam" id="PF01702"/>
    </source>
</evidence>
<keyword evidence="7" id="KW-0479">Metal-binding</keyword>
<comment type="subunit">
    <text evidence="7">Homodimer. Within each dimer, one monomer is responsible for RNA recognition and catalysis, while the other monomer binds to the replacement base PreQ1.</text>
</comment>
<keyword evidence="7" id="KW-0862">Zinc</keyword>
<evidence type="ECO:0000256" key="6">
    <source>
        <dbReference type="ARBA" id="ARBA00050112"/>
    </source>
</evidence>
<feature type="binding site" evidence="7">
    <location>
        <position position="147"/>
    </location>
    <ligand>
        <name>substrate</name>
    </ligand>
</feature>
<dbReference type="PANTHER" id="PTHR46499:SF1">
    <property type="entry name" value="QUEUINE TRNA-RIBOSYLTRANSFERASE"/>
    <property type="match status" value="1"/>
</dbReference>
<keyword evidence="10" id="KW-1185">Reference proteome</keyword>
<name>F2NDW6_DESAR</name>
<reference evidence="10" key="2">
    <citation type="submission" date="2011-03" db="EMBL/GenBank/DDBJ databases">
        <title>The complete genome of Desulfobacca acetoxidans DSM 11109.</title>
        <authorList>
            <consortium name="US DOE Joint Genome Institute (JGI-PGF)"/>
            <person name="Lucas S."/>
            <person name="Copeland A."/>
            <person name="Lapidus A."/>
            <person name="Bruce D."/>
            <person name="Goodwin L."/>
            <person name="Pitluck S."/>
            <person name="Peters L."/>
            <person name="Kyrpides N."/>
            <person name="Mavromatis K."/>
            <person name="Ivanova N."/>
            <person name="Ovchinnikova G."/>
            <person name="Teshima H."/>
            <person name="Detter J.C."/>
            <person name="Han C."/>
            <person name="Land M."/>
            <person name="Hauser L."/>
            <person name="Markowitz V."/>
            <person name="Cheng J.-F."/>
            <person name="Hugenholtz P."/>
            <person name="Woyke T."/>
            <person name="Wu D."/>
            <person name="Spring S."/>
            <person name="Schueler E."/>
            <person name="Brambilla E."/>
            <person name="Klenk H.-P."/>
            <person name="Eisen J.A."/>
        </authorList>
    </citation>
    <scope>NUCLEOTIDE SEQUENCE [LARGE SCALE GENOMIC DNA]</scope>
    <source>
        <strain evidence="10">ATCC 700848 / DSM 11109 / ASRB2</strain>
    </source>
</reference>
<dbReference type="InterPro" id="IPR002616">
    <property type="entry name" value="tRNA_ribo_trans-like"/>
</dbReference>
<dbReference type="GO" id="GO:0008479">
    <property type="term" value="F:tRNA-guanosine(34) queuine transglycosylase activity"/>
    <property type="evidence" value="ECO:0007669"/>
    <property type="project" value="UniProtKB-UniRule"/>
</dbReference>
<dbReference type="Proteomes" id="UP000000483">
    <property type="component" value="Chromosome"/>
</dbReference>
<comment type="function">
    <text evidence="7">Catalyzes the base-exchange of a guanine (G) residue with the queuine precursor 7-aminomethyl-7-deazaguanine (PreQ1) at position 34 (anticodon wobble position) in tRNAs with GU(N) anticodons (tRNA-Asp, -Asn, -His and -Tyr). Catalysis occurs through a double-displacement mechanism. The nucleophile active site attacks the C1' of nucleotide 34 to detach the guanine base from the RNA, forming a covalent enzyme-RNA intermediate. The proton acceptor active site deprotonates the incoming PreQ1, allowing a nucleophilic attack on the C1' of the ribose to form the product. After dissociation, two additional enzymatic reactions on the tRNA convert PreQ1 to queuine (Q), resulting in the hypermodified nucleoside queuosine (7-(((4,5-cis-dihydroxy-2-cyclopenten-1-yl)amino)methyl)-7-deazaguanosine).</text>
</comment>
<comment type="catalytic activity">
    <reaction evidence="6 7">
        <text>7-aminomethyl-7-carbaguanine + guanosine(34) in tRNA = 7-aminomethyl-7-carbaguanosine(34) in tRNA + guanine</text>
        <dbReference type="Rhea" id="RHEA:24104"/>
        <dbReference type="Rhea" id="RHEA-COMP:10341"/>
        <dbReference type="Rhea" id="RHEA-COMP:10342"/>
        <dbReference type="ChEBI" id="CHEBI:16235"/>
        <dbReference type="ChEBI" id="CHEBI:58703"/>
        <dbReference type="ChEBI" id="CHEBI:74269"/>
        <dbReference type="ChEBI" id="CHEBI:82833"/>
        <dbReference type="EC" id="2.4.2.29"/>
    </reaction>
</comment>
<reference evidence="9 10" key="1">
    <citation type="journal article" date="2011" name="Stand. Genomic Sci.">
        <title>Complete genome sequence of the acetate-degrading sulfate reducer Desulfobacca acetoxidans type strain (ASRB2).</title>
        <authorList>
            <person name="Goker M."/>
            <person name="Teshima H."/>
            <person name="Lapidus A."/>
            <person name="Nolan M."/>
            <person name="Lucas S."/>
            <person name="Hammon N."/>
            <person name="Deshpande S."/>
            <person name="Cheng J.F."/>
            <person name="Tapia R."/>
            <person name="Han C."/>
            <person name="Goodwin L."/>
            <person name="Pitluck S."/>
            <person name="Huntemann M."/>
            <person name="Liolios K."/>
            <person name="Ivanova N."/>
            <person name="Pagani I."/>
            <person name="Mavromatis K."/>
            <person name="Ovchinikova G."/>
            <person name="Pati A."/>
            <person name="Chen A."/>
            <person name="Palaniappan K."/>
            <person name="Land M."/>
            <person name="Hauser L."/>
            <person name="Brambilla E.M."/>
            <person name="Rohde M."/>
            <person name="Spring S."/>
            <person name="Detter J.C."/>
            <person name="Woyke T."/>
            <person name="Bristow J."/>
            <person name="Eisen J.A."/>
            <person name="Markowitz V."/>
            <person name="Hugenholtz P."/>
            <person name="Kyrpides N.C."/>
            <person name="Klenk H.P."/>
        </authorList>
    </citation>
    <scope>NUCLEOTIDE SEQUENCE [LARGE SCALE GENOMIC DNA]</scope>
    <source>
        <strain evidence="10">ATCC 700848 / DSM 11109 / ASRB2</strain>
    </source>
</reference>
<dbReference type="STRING" id="880072.Desac_2648"/>
<dbReference type="GO" id="GO:0046872">
    <property type="term" value="F:metal ion binding"/>
    <property type="evidence" value="ECO:0007669"/>
    <property type="project" value="UniProtKB-KW"/>
</dbReference>
<feature type="active site" description="Proton acceptor" evidence="7">
    <location>
        <position position="93"/>
    </location>
</feature>
<comment type="cofactor">
    <cofactor evidence="7">
        <name>Zn(2+)</name>
        <dbReference type="ChEBI" id="CHEBI:29105"/>
    </cofactor>
    <text evidence="7">Binds 1 zinc ion per subunit.</text>
</comment>
<dbReference type="HOGENOM" id="CLU_022060_0_1_7"/>
<evidence type="ECO:0000256" key="3">
    <source>
        <dbReference type="ARBA" id="ARBA00022679"/>
    </source>
</evidence>
<feature type="region of interest" description="RNA binding" evidence="7">
    <location>
        <begin position="247"/>
        <end position="253"/>
    </location>
</feature>
<dbReference type="Pfam" id="PF01702">
    <property type="entry name" value="TGT"/>
    <property type="match status" value="1"/>
</dbReference>
<keyword evidence="4 7" id="KW-0819">tRNA processing</keyword>
<dbReference type="Gene3D" id="3.20.20.105">
    <property type="entry name" value="Queuine tRNA-ribosyltransferase-like"/>
    <property type="match status" value="1"/>
</dbReference>
<feature type="region of interest" description="RNA binding; important for wobble base 34 recognition" evidence="7">
    <location>
        <begin position="271"/>
        <end position="275"/>
    </location>
</feature>
<comment type="similarity">
    <text evidence="7">Belongs to the queuine tRNA-ribosyltransferase family.</text>
</comment>
<evidence type="ECO:0000256" key="7">
    <source>
        <dbReference type="HAMAP-Rule" id="MF_00168"/>
    </source>
</evidence>
<evidence type="ECO:0000313" key="9">
    <source>
        <dbReference type="EMBL" id="AEB10463.1"/>
    </source>
</evidence>
<dbReference type="GO" id="GO:0005829">
    <property type="term" value="C:cytosol"/>
    <property type="evidence" value="ECO:0007669"/>
    <property type="project" value="TreeGrafter"/>
</dbReference>
<keyword evidence="5 7" id="KW-0671">Queuosine biosynthesis</keyword>
<dbReference type="UniPathway" id="UPA00392"/>
<dbReference type="PANTHER" id="PTHR46499">
    <property type="entry name" value="QUEUINE TRNA-RIBOSYLTRANSFERASE"/>
    <property type="match status" value="1"/>
</dbReference>
<feature type="binding site" evidence="7">
    <location>
        <position position="309"/>
    </location>
    <ligand>
        <name>Zn(2+)</name>
        <dbReference type="ChEBI" id="CHEBI:29105"/>
    </ligand>
</feature>
<organism evidence="9 10">
    <name type="scientific">Desulfobacca acetoxidans (strain ATCC 700848 / DSM 11109 / ASRB2)</name>
    <dbReference type="NCBI Taxonomy" id="880072"/>
    <lineage>
        <taxon>Bacteria</taxon>
        <taxon>Pseudomonadati</taxon>
        <taxon>Thermodesulfobacteriota</taxon>
        <taxon>Desulfobaccia</taxon>
        <taxon>Desulfobaccales</taxon>
        <taxon>Desulfobaccaceae</taxon>
        <taxon>Desulfobacca</taxon>
    </lineage>
</organism>
<comment type="pathway">
    <text evidence="1 7">tRNA modification; tRNA-queuosine biosynthesis.</text>
</comment>
<dbReference type="NCBIfam" id="TIGR00449">
    <property type="entry name" value="tgt_general"/>
    <property type="match status" value="1"/>
</dbReference>
<dbReference type="EC" id="2.4.2.29" evidence="7"/>
<accession>F2NDW6</accession>
<dbReference type="InterPro" id="IPR036511">
    <property type="entry name" value="TGT-like_sf"/>
</dbReference>
<dbReference type="eggNOG" id="COG0343">
    <property type="taxonomic scope" value="Bacteria"/>
</dbReference>
<dbReference type="InterPro" id="IPR004803">
    <property type="entry name" value="TGT"/>
</dbReference>
<feature type="active site" description="Nucleophile" evidence="7">
    <location>
        <position position="266"/>
    </location>
</feature>
<dbReference type="EMBL" id="CP002629">
    <property type="protein sequence ID" value="AEB10463.1"/>
    <property type="molecule type" value="Genomic_DNA"/>
</dbReference>
<dbReference type="AlphaFoldDB" id="F2NDW6"/>
<protein>
    <recommendedName>
        <fullName evidence="7">Queuine tRNA-ribosyltransferase</fullName>
        <ecNumber evidence="7">2.4.2.29</ecNumber>
    </recommendedName>
    <alternativeName>
        <fullName evidence="7">Guanine insertion enzyme</fullName>
    </alternativeName>
    <alternativeName>
        <fullName evidence="7">tRNA-guanine transglycosylase</fullName>
    </alternativeName>
</protein>
<feature type="binding site" evidence="7">
    <location>
        <position position="304"/>
    </location>
    <ligand>
        <name>Zn(2+)</name>
        <dbReference type="ChEBI" id="CHEBI:29105"/>
    </ligand>
</feature>
<dbReference type="HAMAP" id="MF_00168">
    <property type="entry name" value="Q_tRNA_Tgt"/>
    <property type="match status" value="1"/>
</dbReference>
<keyword evidence="3 7" id="KW-0808">Transferase</keyword>
<gene>
    <name evidence="7" type="primary">tgt</name>
    <name evidence="9" type="ordered locus">Desac_2648</name>
</gene>
<sequence>MNINFEILATDPHCGARRGRLSLPRGEVETPVFMPVGTQATVKTMTPEELQSLGVSIILANAYHLYLRPGAEIVQAMGGLHQFMNWDRPILTDSGGFQIFSLAALRHLSDEGVTFRSHLNGATHFLTPEKVIALQETLDADILICLDECPAYGVSEEYVVRSGELTWRWARRCQQARSRWDKPLFAVVQGGMWSKRRREQAQALVAEGFDGYAIGGLSVGEDKATREAMLEVTVPELPHHQPRYLMGVGTPEDLVEGVARGIDMFDCVLPTRNARNGMALTRFGRVVIKNAEHARSSRPLDEACGCYTCRNYTRAYLRHLYVAREILAYRLLTMHNLYYYLELMAGMRQSLAQGNFQEFRQAFYSQREYGGAYSG</sequence>
<dbReference type="KEGG" id="dao:Desac_2648"/>
<feature type="domain" description="tRNA-guanine(15) transglycosylase-like" evidence="8">
    <location>
        <begin position="15"/>
        <end position="368"/>
    </location>
</feature>
<dbReference type="InterPro" id="IPR050076">
    <property type="entry name" value="ArchSynthase1/Queuine_TRR"/>
</dbReference>
<dbReference type="FunFam" id="3.20.20.105:FF:000001">
    <property type="entry name" value="Queuine tRNA-ribosyltransferase"/>
    <property type="match status" value="1"/>
</dbReference>
<feature type="binding site" evidence="7">
    <location>
        <position position="335"/>
    </location>
    <ligand>
        <name>Zn(2+)</name>
        <dbReference type="ChEBI" id="CHEBI:29105"/>
    </ligand>
</feature>
<keyword evidence="2 7" id="KW-0328">Glycosyltransferase</keyword>
<dbReference type="RefSeq" id="WP_013707572.1">
    <property type="nucleotide sequence ID" value="NC_015388.1"/>
</dbReference>
<evidence type="ECO:0000256" key="1">
    <source>
        <dbReference type="ARBA" id="ARBA00004691"/>
    </source>
</evidence>